<dbReference type="InterPro" id="IPR024042">
    <property type="entry name" value="TM1646-like_dom_sf"/>
</dbReference>
<accession>A0A1M6Q585</accession>
<dbReference type="InterPro" id="IPR005585">
    <property type="entry name" value="DUF327"/>
</dbReference>
<dbReference type="AlphaFoldDB" id="A0A1M6Q585"/>
<protein>
    <recommendedName>
        <fullName evidence="3">DUF327 domain-containing protein</fullName>
    </recommendedName>
</protein>
<dbReference type="STRING" id="1121301.SAMN02745912_02431"/>
<dbReference type="Proteomes" id="UP000184465">
    <property type="component" value="Unassembled WGS sequence"/>
</dbReference>
<dbReference type="OrthoDB" id="1680946at2"/>
<organism evidence="1 2">
    <name type="scientific">Paramaledivibacter caminithermalis (strain DSM 15212 / CIP 107654 / DViRD3)</name>
    <name type="common">Clostridium caminithermale</name>
    <dbReference type="NCBI Taxonomy" id="1121301"/>
    <lineage>
        <taxon>Bacteria</taxon>
        <taxon>Bacillati</taxon>
        <taxon>Bacillota</taxon>
        <taxon>Clostridia</taxon>
        <taxon>Peptostreptococcales</taxon>
        <taxon>Caminicellaceae</taxon>
        <taxon>Paramaledivibacter</taxon>
    </lineage>
</organism>
<dbReference type="EMBL" id="FRAG01000030">
    <property type="protein sequence ID" value="SHK15362.1"/>
    <property type="molecule type" value="Genomic_DNA"/>
</dbReference>
<dbReference type="RefSeq" id="WP_073150336.1">
    <property type="nucleotide sequence ID" value="NZ_FRAG01000030.1"/>
</dbReference>
<evidence type="ECO:0000313" key="2">
    <source>
        <dbReference type="Proteomes" id="UP000184465"/>
    </source>
</evidence>
<proteinExistence type="predicted"/>
<gene>
    <name evidence="1" type="ORF">SAMN02745912_02431</name>
</gene>
<reference evidence="1 2" key="1">
    <citation type="submission" date="2016-11" db="EMBL/GenBank/DDBJ databases">
        <authorList>
            <person name="Jaros S."/>
            <person name="Januszkiewicz K."/>
            <person name="Wedrychowicz H."/>
        </authorList>
    </citation>
    <scope>NUCLEOTIDE SEQUENCE [LARGE SCALE GENOMIC DNA]</scope>
    <source>
        <strain evidence="1 2">DSM 15212</strain>
    </source>
</reference>
<keyword evidence="2" id="KW-1185">Reference proteome</keyword>
<evidence type="ECO:0008006" key="3">
    <source>
        <dbReference type="Google" id="ProtNLM"/>
    </source>
</evidence>
<dbReference type="Pfam" id="PF03885">
    <property type="entry name" value="DUF327"/>
    <property type="match status" value="1"/>
</dbReference>
<evidence type="ECO:0000313" key="1">
    <source>
        <dbReference type="EMBL" id="SHK15362.1"/>
    </source>
</evidence>
<name>A0A1M6Q585_PARC5</name>
<dbReference type="SUPFAM" id="SSF158397">
    <property type="entry name" value="TM1646-like"/>
    <property type="match status" value="1"/>
</dbReference>
<dbReference type="Gene3D" id="1.20.120.490">
    <property type="entry name" value="Hypothetical protein TM1646-like domain"/>
    <property type="match status" value="1"/>
</dbReference>
<sequence length="149" mass="17629">MKIADINNRKTLNSLLVKESNKVKREIQNDFASNLTQLKGDALQERLTNLLDKINTQSKEVEKKFYLNDILKYKKLVKEFLNLTINNSHKFSKENFLDRRGRHRVLSIVRQVDEELEALTKDFLEKEKDRIKILNRLDGIRGLLLDIFM</sequence>